<reference evidence="1" key="2">
    <citation type="submission" date="2021-01" db="EMBL/GenBank/DDBJ databases">
        <authorList>
            <person name="Schikora-Tamarit M.A."/>
        </authorList>
    </citation>
    <scope>NUCLEOTIDE SEQUENCE</scope>
    <source>
        <strain evidence="1">CBS6075</strain>
    </source>
</reference>
<dbReference type="RefSeq" id="XP_046059437.1">
    <property type="nucleotide sequence ID" value="XM_046206799.1"/>
</dbReference>
<sequence>MAVSTSFELNPPSLSRLTMFSFLKSLLIVSSTFESLLFFANNGGKSSSGTWKISHSRASVNVPVYLNASSTCGFLKPRLISDWISLSTSAASIFCSDHSTWCRIEFSIKTRVSGFRSINTVLSQTFRGNLTWSLTTTSDRTSLGFGRLTPMEIIGFFVRSSASFFACSSFCFFSCCLRLSSTTLNGSEQYSSLALPGLLLTNAFLSASRSDHSCLWFVGSTMCKFLSEAMR</sequence>
<name>A0A9P8NY23_9ASCO</name>
<protein>
    <submittedName>
        <fullName evidence="1">Uncharacterized protein</fullName>
    </submittedName>
</protein>
<evidence type="ECO:0000313" key="2">
    <source>
        <dbReference type="Proteomes" id="UP000769157"/>
    </source>
</evidence>
<dbReference type="GeneID" id="70237564"/>
<gene>
    <name evidence="1" type="ORF">OGAPHI_005600</name>
</gene>
<comment type="caution">
    <text evidence="1">The sequence shown here is derived from an EMBL/GenBank/DDBJ whole genome shotgun (WGS) entry which is preliminary data.</text>
</comment>
<proteinExistence type="predicted"/>
<accession>A0A9P8NY23</accession>
<dbReference type="AlphaFoldDB" id="A0A9P8NY23"/>
<keyword evidence="2" id="KW-1185">Reference proteome</keyword>
<reference evidence="1" key="1">
    <citation type="journal article" date="2021" name="Open Biol.">
        <title>Shared evolutionary footprints suggest mitochondrial oxidative damage underlies multiple complex I losses in fungi.</title>
        <authorList>
            <person name="Schikora-Tamarit M.A."/>
            <person name="Marcet-Houben M."/>
            <person name="Nosek J."/>
            <person name="Gabaldon T."/>
        </authorList>
    </citation>
    <scope>NUCLEOTIDE SEQUENCE</scope>
    <source>
        <strain evidence="1">CBS6075</strain>
    </source>
</reference>
<dbReference type="EMBL" id="JAEUBE010000378">
    <property type="protein sequence ID" value="KAH3662348.1"/>
    <property type="molecule type" value="Genomic_DNA"/>
</dbReference>
<organism evidence="1 2">
    <name type="scientific">Ogataea philodendri</name>
    <dbReference type="NCBI Taxonomy" id="1378263"/>
    <lineage>
        <taxon>Eukaryota</taxon>
        <taxon>Fungi</taxon>
        <taxon>Dikarya</taxon>
        <taxon>Ascomycota</taxon>
        <taxon>Saccharomycotina</taxon>
        <taxon>Pichiomycetes</taxon>
        <taxon>Pichiales</taxon>
        <taxon>Pichiaceae</taxon>
        <taxon>Ogataea</taxon>
    </lineage>
</organism>
<dbReference type="Proteomes" id="UP000769157">
    <property type="component" value="Unassembled WGS sequence"/>
</dbReference>
<evidence type="ECO:0000313" key="1">
    <source>
        <dbReference type="EMBL" id="KAH3662348.1"/>
    </source>
</evidence>